<name>A0ABW6BQX5_9BACT</name>
<gene>
    <name evidence="1" type="ORF">ACFS7Z_03080</name>
</gene>
<dbReference type="SUPFAM" id="SSF51905">
    <property type="entry name" value="FAD/NAD(P)-binding domain"/>
    <property type="match status" value="1"/>
</dbReference>
<proteinExistence type="predicted"/>
<evidence type="ECO:0000313" key="2">
    <source>
        <dbReference type="Proteomes" id="UP001597641"/>
    </source>
</evidence>
<reference evidence="2" key="1">
    <citation type="journal article" date="2019" name="Int. J. Syst. Evol. Microbiol.">
        <title>The Global Catalogue of Microorganisms (GCM) 10K type strain sequencing project: providing services to taxonomists for standard genome sequencing and annotation.</title>
        <authorList>
            <consortium name="The Broad Institute Genomics Platform"/>
            <consortium name="The Broad Institute Genome Sequencing Center for Infectious Disease"/>
            <person name="Wu L."/>
            <person name="Ma J."/>
        </authorList>
    </citation>
    <scope>NUCLEOTIDE SEQUENCE [LARGE SCALE GENOMIC DNA]</scope>
    <source>
        <strain evidence="2">KCTC 23984</strain>
    </source>
</reference>
<sequence>MDKLLGKSALVIGGSFAGLLTARILSDYFEQVTIVERDPVHDVPESRKGQGQTRHLHGLLAQGLNILAGYFPDLMEGLLRGGNPLLDMAQSMRWYCYGGYRARFEFGISGISMSRPFLEWHMRQRVLALPNVSMQDGYAVEKLLISENGKQVTGLHIVRQGEDTDAENLNADLVIDASGRGSRTPKWLEESGYTKPEESTVTCGAGYATRVYERDVSLPGSFDWVFITPQAPKEYIAGAALPVEHGKWIVSLGGWHGHHAPADEEGFLSFARRLPAPDVYNIISTSRPLTDIATYKFPASLRRHYEKLVYFPDKYLVLGDAVCSFNPLYGQGMTSAAMQAAALDQLLKAQHSLQGLHTAYFRKIASIVDIPWQTAVCEDFRFPETKGTKAPGTDFINAYMNQVHRATHRDPAVGAAFLKVVNMIEPPASLLSPSILWRVLRSMVRGRTI</sequence>
<keyword evidence="2" id="KW-1185">Reference proteome</keyword>
<dbReference type="PANTHER" id="PTHR43422:SF3">
    <property type="entry name" value="THIAMINE THIAZOLE SYNTHASE"/>
    <property type="match status" value="1"/>
</dbReference>
<dbReference type="Gene3D" id="3.50.50.60">
    <property type="entry name" value="FAD/NAD(P)-binding domain"/>
    <property type="match status" value="1"/>
</dbReference>
<dbReference type="Proteomes" id="UP001597641">
    <property type="component" value="Unassembled WGS sequence"/>
</dbReference>
<evidence type="ECO:0000313" key="1">
    <source>
        <dbReference type="EMBL" id="MFD2999332.1"/>
    </source>
</evidence>
<accession>A0ABW6BQX5</accession>
<protein>
    <submittedName>
        <fullName evidence="1">FAD-dependent oxidoreductase</fullName>
    </submittedName>
</protein>
<dbReference type="RefSeq" id="WP_377480741.1">
    <property type="nucleotide sequence ID" value="NZ_JBHUOX010000002.1"/>
</dbReference>
<dbReference type="PANTHER" id="PTHR43422">
    <property type="entry name" value="THIAMINE THIAZOLE SYNTHASE"/>
    <property type="match status" value="1"/>
</dbReference>
<dbReference type="InterPro" id="IPR036188">
    <property type="entry name" value="FAD/NAD-bd_sf"/>
</dbReference>
<dbReference type="EMBL" id="JBHUOX010000002">
    <property type="protein sequence ID" value="MFD2999332.1"/>
    <property type="molecule type" value="Genomic_DNA"/>
</dbReference>
<comment type="caution">
    <text evidence="1">The sequence shown here is derived from an EMBL/GenBank/DDBJ whole genome shotgun (WGS) entry which is preliminary data.</text>
</comment>
<organism evidence="1 2">
    <name type="scientific">Pontibacter toksunensis</name>
    <dbReference type="NCBI Taxonomy" id="1332631"/>
    <lineage>
        <taxon>Bacteria</taxon>
        <taxon>Pseudomonadati</taxon>
        <taxon>Bacteroidota</taxon>
        <taxon>Cytophagia</taxon>
        <taxon>Cytophagales</taxon>
        <taxon>Hymenobacteraceae</taxon>
        <taxon>Pontibacter</taxon>
    </lineage>
</organism>